<dbReference type="PANTHER" id="PTHR43350">
    <property type="entry name" value="NAD-DEPENDENT ALCOHOL DEHYDROGENASE"/>
    <property type="match status" value="1"/>
</dbReference>
<dbReference type="InterPro" id="IPR036291">
    <property type="entry name" value="NAD(P)-bd_dom_sf"/>
</dbReference>
<dbReference type="SMART" id="SM00829">
    <property type="entry name" value="PKS_ER"/>
    <property type="match status" value="1"/>
</dbReference>
<keyword evidence="4 6" id="KW-0862">Zinc</keyword>
<gene>
    <name evidence="8" type="ORF">F8568_002140</name>
</gene>
<evidence type="ECO:0000256" key="6">
    <source>
        <dbReference type="RuleBase" id="RU361277"/>
    </source>
</evidence>
<dbReference type="EMBL" id="WBMS02000002">
    <property type="protein sequence ID" value="MVZ99204.1"/>
    <property type="molecule type" value="Genomic_DNA"/>
</dbReference>
<comment type="similarity">
    <text evidence="2 6">Belongs to the zinc-containing alcohol dehydrogenase family.</text>
</comment>
<dbReference type="PANTHER" id="PTHR43350:SF21">
    <property type="entry name" value="S-NITROSOMYCOTHIOL REDUCTASE MSCR"/>
    <property type="match status" value="1"/>
</dbReference>
<comment type="caution">
    <text evidence="8">The sequence shown here is derived from an EMBL/GenBank/DDBJ whole genome shotgun (WGS) entry which is preliminary data.</text>
</comment>
<dbReference type="CDD" id="cd08278">
    <property type="entry name" value="benzyl_alcohol_DH"/>
    <property type="match status" value="1"/>
</dbReference>
<dbReference type="Proteomes" id="UP000462055">
    <property type="component" value="Unassembled WGS sequence"/>
</dbReference>
<dbReference type="InterPro" id="IPR002328">
    <property type="entry name" value="ADH_Zn_CS"/>
</dbReference>
<dbReference type="InterPro" id="IPR020843">
    <property type="entry name" value="ER"/>
</dbReference>
<organism evidence="8 9">
    <name type="scientific">Actinomadura physcomitrii</name>
    <dbReference type="NCBI Taxonomy" id="2650748"/>
    <lineage>
        <taxon>Bacteria</taxon>
        <taxon>Bacillati</taxon>
        <taxon>Actinomycetota</taxon>
        <taxon>Actinomycetes</taxon>
        <taxon>Streptosporangiales</taxon>
        <taxon>Thermomonosporaceae</taxon>
        <taxon>Actinomadura</taxon>
    </lineage>
</organism>
<name>A0A6I4M4K1_9ACTN</name>
<dbReference type="FunFam" id="3.40.50.720:FF:000003">
    <property type="entry name" value="S-(hydroxymethyl)glutathione dehydrogenase"/>
    <property type="match status" value="1"/>
</dbReference>
<dbReference type="SUPFAM" id="SSF50129">
    <property type="entry name" value="GroES-like"/>
    <property type="match status" value="1"/>
</dbReference>
<keyword evidence="9" id="KW-1185">Reference proteome</keyword>
<reference evidence="8" key="1">
    <citation type="submission" date="2019-12" db="EMBL/GenBank/DDBJ databases">
        <title>Actinomadura physcomitrii sp. nov., a novel actinomycete isolated from moss [Physcomitrium sphaericum (Ludw) Fuernr].</title>
        <authorList>
            <person name="Zhuang X."/>
        </authorList>
    </citation>
    <scope>NUCLEOTIDE SEQUENCE [LARGE SCALE GENOMIC DNA]</scope>
    <source>
        <strain evidence="8">LD22</strain>
    </source>
</reference>
<dbReference type="Pfam" id="PF08240">
    <property type="entry name" value="ADH_N"/>
    <property type="match status" value="1"/>
</dbReference>
<keyword evidence="3 6" id="KW-0479">Metal-binding</keyword>
<dbReference type="SUPFAM" id="SSF51735">
    <property type="entry name" value="NAD(P)-binding Rossmann-fold domains"/>
    <property type="match status" value="1"/>
</dbReference>
<protein>
    <submittedName>
        <fullName evidence="8">Zinc-binding dehydrogenase</fullName>
    </submittedName>
</protein>
<dbReference type="Pfam" id="PF00107">
    <property type="entry name" value="ADH_zinc_N"/>
    <property type="match status" value="1"/>
</dbReference>
<keyword evidence="5" id="KW-0560">Oxidoreductase</keyword>
<dbReference type="InterPro" id="IPR013154">
    <property type="entry name" value="ADH-like_N"/>
</dbReference>
<dbReference type="InterPro" id="IPR013149">
    <property type="entry name" value="ADH-like_C"/>
</dbReference>
<evidence type="ECO:0000259" key="7">
    <source>
        <dbReference type="SMART" id="SM00829"/>
    </source>
</evidence>
<accession>A0A6I4M4K1</accession>
<evidence type="ECO:0000313" key="8">
    <source>
        <dbReference type="EMBL" id="MVZ99204.1"/>
    </source>
</evidence>
<dbReference type="InterPro" id="IPR011032">
    <property type="entry name" value="GroES-like_sf"/>
</dbReference>
<dbReference type="Gene3D" id="3.40.50.720">
    <property type="entry name" value="NAD(P)-binding Rossmann-like Domain"/>
    <property type="match status" value="1"/>
</dbReference>
<sequence length="368" mass="37638">MQIDAAVLRAADAPYTIERVELADPGPGEIAVRIAGAGMCHTDLLGRAPGDLVGKPVILGHEGSGVVEAVGPGVAGVTVGDHVVMSFDSCGTCANCRDAKPGACPQMPALNMIAVPLDGTPRALDADGNAVGNRWFGQSSFASHALGTVRNVVPVPKDVPLEKLGPLGCGVQTGAASVLISLGVRAGDGIAVFGTGAVGLAAVMAAKVAGATTIVAVDLNDARLDLAREFGATHTLNGADDDIAGRIRALSGGEGVQYSFDTTAVPSVVSAAVASVRTTGVCALVGVGSEEYRLDPNLLLMGRTVKGVIEGDAVPQTFIPKMIDLWRRGLFPFDRLIETYPLDQINQAEADAASGKVVKPVLVPRHRT</sequence>
<dbReference type="GO" id="GO:0008270">
    <property type="term" value="F:zinc ion binding"/>
    <property type="evidence" value="ECO:0007669"/>
    <property type="project" value="InterPro"/>
</dbReference>
<dbReference type="AlphaFoldDB" id="A0A6I4M4K1"/>
<comment type="cofactor">
    <cofactor evidence="1 6">
        <name>Zn(2+)</name>
        <dbReference type="ChEBI" id="CHEBI:29105"/>
    </cofactor>
</comment>
<dbReference type="GO" id="GO:0016491">
    <property type="term" value="F:oxidoreductase activity"/>
    <property type="evidence" value="ECO:0007669"/>
    <property type="project" value="UniProtKB-KW"/>
</dbReference>
<evidence type="ECO:0000256" key="3">
    <source>
        <dbReference type="ARBA" id="ARBA00022723"/>
    </source>
</evidence>
<evidence type="ECO:0000256" key="1">
    <source>
        <dbReference type="ARBA" id="ARBA00001947"/>
    </source>
</evidence>
<feature type="domain" description="Enoyl reductase (ER)" evidence="7">
    <location>
        <begin position="15"/>
        <end position="362"/>
    </location>
</feature>
<dbReference type="RefSeq" id="WP_151590775.1">
    <property type="nucleotide sequence ID" value="NZ_WBMS02000002.1"/>
</dbReference>
<evidence type="ECO:0000256" key="4">
    <source>
        <dbReference type="ARBA" id="ARBA00022833"/>
    </source>
</evidence>
<proteinExistence type="inferred from homology"/>
<dbReference type="PROSITE" id="PS00059">
    <property type="entry name" value="ADH_ZINC"/>
    <property type="match status" value="1"/>
</dbReference>
<evidence type="ECO:0000256" key="5">
    <source>
        <dbReference type="ARBA" id="ARBA00023002"/>
    </source>
</evidence>
<dbReference type="Gene3D" id="3.90.180.10">
    <property type="entry name" value="Medium-chain alcohol dehydrogenases, catalytic domain"/>
    <property type="match status" value="1"/>
</dbReference>
<evidence type="ECO:0000313" key="9">
    <source>
        <dbReference type="Proteomes" id="UP000462055"/>
    </source>
</evidence>
<evidence type="ECO:0000256" key="2">
    <source>
        <dbReference type="ARBA" id="ARBA00008072"/>
    </source>
</evidence>